<feature type="chain" id="PRO_5035291769" description="LNR domain-containing protein" evidence="4">
    <location>
        <begin position="19"/>
        <end position="463"/>
    </location>
</feature>
<keyword evidence="2" id="KW-1015">Disulfide bond</keyword>
<sequence>MRPLGLWLVLVAASSVVAQEERSLAVGASVTESLGVASTVAFFKVEIPPGLGAVHAQLSGCGTGSDGEQAPTGSSAPEVKAFLSFVKPKPSVWDAQRSLSWCAQEPTLLELARGTPASSNGSASANGTASANATTVLHVSVFATGPARFTFAVTRSVQELNFGELGTFVVRCANSATVAPRPIVYYTSATRFTTPHYGTEYPQSVRRCASLAITVPSDAPAITVRAWASHLPSPSSPRDEYGNSYRRQYGTPRAAPLLAALSMTVANLTLLPASWSMTLNGTVAEQGAQAVTEGGVLRIARSSPAFCKTEPCKLTIQLFAPELSGMEPNASFSVSIGVFGEDGDVPEPYGLLDVRVGASLRTVGGASTCAPGCKHGFVADGVCDEACLTPACRDDGADCTYFVRPPSGGHGAVYPFCAPGCRFNFLGDGVCDDACFVKSCGWDQDDCSRAIRAQRFASPDAGN</sequence>
<protein>
    <recommendedName>
        <fullName evidence="5">LNR domain-containing protein</fullName>
    </recommendedName>
</protein>
<dbReference type="Gene3D" id="3.30.300.320">
    <property type="match status" value="1"/>
</dbReference>
<evidence type="ECO:0000256" key="2">
    <source>
        <dbReference type="ARBA" id="ARBA00023157"/>
    </source>
</evidence>
<dbReference type="EMBL" id="JAGTXO010000006">
    <property type="protein sequence ID" value="KAG8467110.1"/>
    <property type="molecule type" value="Genomic_DNA"/>
</dbReference>
<comment type="caution">
    <text evidence="6">The sequence shown here is derived from an EMBL/GenBank/DDBJ whole genome shotgun (WGS) entry which is preliminary data.</text>
</comment>
<name>A0A8J5XX94_DIALT</name>
<evidence type="ECO:0000256" key="4">
    <source>
        <dbReference type="SAM" id="SignalP"/>
    </source>
</evidence>
<feature type="domain" description="LNR" evidence="5">
    <location>
        <begin position="362"/>
        <end position="400"/>
    </location>
</feature>
<evidence type="ECO:0000313" key="6">
    <source>
        <dbReference type="EMBL" id="KAG8467110.1"/>
    </source>
</evidence>
<dbReference type="InterPro" id="IPR000800">
    <property type="entry name" value="Notch_dom"/>
</dbReference>
<accession>A0A8J5XX94</accession>
<proteinExistence type="predicted"/>
<gene>
    <name evidence="6" type="ORF">KFE25_000426</name>
</gene>
<feature type="signal peptide" evidence="4">
    <location>
        <begin position="1"/>
        <end position="18"/>
    </location>
</feature>
<evidence type="ECO:0000256" key="3">
    <source>
        <dbReference type="ARBA" id="ARBA00023180"/>
    </source>
</evidence>
<dbReference type="OrthoDB" id="263283at2759"/>
<organism evidence="6 7">
    <name type="scientific">Diacronema lutheri</name>
    <name type="common">Unicellular marine alga</name>
    <name type="synonym">Monochrysis lutheri</name>
    <dbReference type="NCBI Taxonomy" id="2081491"/>
    <lineage>
        <taxon>Eukaryota</taxon>
        <taxon>Haptista</taxon>
        <taxon>Haptophyta</taxon>
        <taxon>Pavlovophyceae</taxon>
        <taxon>Pavlovales</taxon>
        <taxon>Pavlovaceae</taxon>
        <taxon>Diacronema</taxon>
    </lineage>
</organism>
<evidence type="ECO:0000313" key="7">
    <source>
        <dbReference type="Proteomes" id="UP000751190"/>
    </source>
</evidence>
<keyword evidence="4" id="KW-0732">Signal</keyword>
<keyword evidence="7" id="KW-1185">Reference proteome</keyword>
<keyword evidence="1" id="KW-0677">Repeat</keyword>
<dbReference type="AlphaFoldDB" id="A0A8J5XX94"/>
<evidence type="ECO:0000256" key="1">
    <source>
        <dbReference type="ARBA" id="ARBA00022737"/>
    </source>
</evidence>
<keyword evidence="3" id="KW-0325">Glycoprotein</keyword>
<dbReference type="Proteomes" id="UP000751190">
    <property type="component" value="Unassembled WGS sequence"/>
</dbReference>
<dbReference type="Pfam" id="PF00066">
    <property type="entry name" value="Notch"/>
    <property type="match status" value="2"/>
</dbReference>
<reference evidence="6" key="1">
    <citation type="submission" date="2021-05" db="EMBL/GenBank/DDBJ databases">
        <title>The genome of the haptophyte Pavlova lutheri (Diacronema luteri, Pavlovales) - a model for lipid biosynthesis in eukaryotic algae.</title>
        <authorList>
            <person name="Hulatt C.J."/>
            <person name="Posewitz M.C."/>
        </authorList>
    </citation>
    <scope>NUCLEOTIDE SEQUENCE</scope>
    <source>
        <strain evidence="6">NIVA-4/92</strain>
    </source>
</reference>
<evidence type="ECO:0000259" key="5">
    <source>
        <dbReference type="SMART" id="SM00004"/>
    </source>
</evidence>
<dbReference type="SMART" id="SM00004">
    <property type="entry name" value="NL"/>
    <property type="match status" value="1"/>
</dbReference>